<evidence type="ECO:0000259" key="11">
    <source>
        <dbReference type="Pfam" id="PF00593"/>
    </source>
</evidence>
<dbReference type="InterPro" id="IPR023997">
    <property type="entry name" value="TonB-dep_OMP_SusC/RagA_CS"/>
</dbReference>
<dbReference type="Pfam" id="PF13715">
    <property type="entry name" value="CarbopepD_reg_2"/>
    <property type="match status" value="1"/>
</dbReference>
<dbReference type="Gene3D" id="2.60.40.1120">
    <property type="entry name" value="Carboxypeptidase-like, regulatory domain"/>
    <property type="match status" value="1"/>
</dbReference>
<dbReference type="RefSeq" id="WP_067756972.1">
    <property type="nucleotide sequence ID" value="NZ_CP015772.1"/>
</dbReference>
<dbReference type="Gene3D" id="2.40.170.20">
    <property type="entry name" value="TonB-dependent receptor, beta-barrel domain"/>
    <property type="match status" value="1"/>
</dbReference>
<feature type="signal peptide" evidence="10">
    <location>
        <begin position="1"/>
        <end position="24"/>
    </location>
</feature>
<dbReference type="EMBL" id="CP015772">
    <property type="protein sequence ID" value="ANH81858.1"/>
    <property type="molecule type" value="Genomic_DNA"/>
</dbReference>
<dbReference type="Gene3D" id="2.170.130.10">
    <property type="entry name" value="TonB-dependent receptor, plug domain"/>
    <property type="match status" value="1"/>
</dbReference>
<evidence type="ECO:0000313" key="14">
    <source>
        <dbReference type="Proteomes" id="UP000077667"/>
    </source>
</evidence>
<dbReference type="InterPro" id="IPR037066">
    <property type="entry name" value="Plug_dom_sf"/>
</dbReference>
<proteinExistence type="inferred from homology"/>
<dbReference type="GO" id="GO:0009279">
    <property type="term" value="C:cell outer membrane"/>
    <property type="evidence" value="ECO:0007669"/>
    <property type="project" value="UniProtKB-SubCell"/>
</dbReference>
<dbReference type="NCBIfam" id="TIGR04057">
    <property type="entry name" value="SusC_RagA_signa"/>
    <property type="match status" value="1"/>
</dbReference>
<keyword evidence="4 8" id="KW-0812">Transmembrane</keyword>
<dbReference type="SUPFAM" id="SSF49464">
    <property type="entry name" value="Carboxypeptidase regulatory domain-like"/>
    <property type="match status" value="1"/>
</dbReference>
<evidence type="ECO:0000256" key="1">
    <source>
        <dbReference type="ARBA" id="ARBA00004571"/>
    </source>
</evidence>
<reference evidence="13 14" key="1">
    <citation type="submission" date="2016-05" db="EMBL/GenBank/DDBJ databases">
        <title>Niabella ginsenosidivorans BS26 whole genome sequencing.</title>
        <authorList>
            <person name="Im W.T."/>
            <person name="Siddiqi M.Z."/>
        </authorList>
    </citation>
    <scope>NUCLEOTIDE SEQUENCE [LARGE SCALE GENOMIC DNA]</scope>
    <source>
        <strain evidence="13 14">BS26</strain>
    </source>
</reference>
<dbReference type="InterPro" id="IPR008969">
    <property type="entry name" value="CarboxyPept-like_regulatory"/>
</dbReference>
<dbReference type="InterPro" id="IPR000531">
    <property type="entry name" value="Beta-barrel_TonB"/>
</dbReference>
<dbReference type="InterPro" id="IPR036942">
    <property type="entry name" value="Beta-barrel_TonB_sf"/>
</dbReference>
<evidence type="ECO:0000313" key="13">
    <source>
        <dbReference type="EMBL" id="ANH81858.1"/>
    </source>
</evidence>
<evidence type="ECO:0000256" key="8">
    <source>
        <dbReference type="PROSITE-ProRule" id="PRU01360"/>
    </source>
</evidence>
<keyword evidence="7 8" id="KW-0998">Cell outer membrane</keyword>
<evidence type="ECO:0000256" key="6">
    <source>
        <dbReference type="ARBA" id="ARBA00023136"/>
    </source>
</evidence>
<comment type="subcellular location">
    <subcellularLocation>
        <location evidence="1 8">Cell outer membrane</location>
        <topology evidence="1 8">Multi-pass membrane protein</topology>
    </subcellularLocation>
</comment>
<sequence length="1057" mass="116848">MQSNTKKWMRQAVLLLLLALPAASRIWGQTPAFQVAGSVRNERNEPLPGASIKAQKSGTSTVADRAGTFSIELTGTDDSLIVSFTGYKTQTLLVGNQRKVEVILYADTEGQQLSDVVVVGFGTQKKVDLTGAVTQISGKELQNRPVVNLGQALQGKVANLNVTTTGDPGGPGTDASFNIRGNTSLSGGGPLYVVDGIPVTNINNINAQDIDNISVLKDAASSAIYGARAPYGVILITTKRGKKGEQSNIAINSMVAQSAYTRLPRLANSLQFAHALNDASVNSGQGIIFSDDIISKIQDNINKPGTWPVSTPDPANPNKYTYASPLNTDNVDWYRAYFKPWSFSQKHDLNISGGAGNTTYYVGFGYYDEDGQLRYANENFKRYNVTGNIRTEPTKWLRLGLITRFSRQNSDLPYPYASQLGNWVHMASTRWPNWALRNPDGHFSNASNVEFLTSGGRSINSLNDLSITGTLEAEPVKNWKINLDYSYNNQARNYQDHSAYVYSWNIDGTTYNIGPSVNAVGEGGVADNYNTLNLYSSYLKNLAKHHFKLLAGTQIETYKGFNVSGNRSNLITDKIPSISTATGTQNVYDQLTQYATMGTFGRLNYDYDEKYLVELNGRYDGSSRFAEGSRFGFFPSVSVGYNLAREDYWQQLKAAVNEFKLRVSYGSLGNQNVPNYQYLPLIPIGTNMGYILNGERPGYINPPGLISPGLTWETSRTLDFGLDAAFLHNKLSLTFDIYTRTTLNMLGPASVLPAALGAAVPYQNNADMRTKGFELSLNWQDKIGDDFHYNVSVVLSDYQSRIVRYYNPNKLLSGYYPGAVIGDIWGYETAGILQTDADLAGMPDQSYLFGQWNKGDIGYRDLNGDGKINIGDNTFDNHGDLKVIGNNTPRYSYGVNLGANWKNFDLALFLQGVAKRDLWLGGDAGNNSGSLFWGFVPNFGNNVYLTTLDYWRPDNTGAYWPRPYTSSEAAKNHQVQTRYLQSGAYMRVKNLQIGYDFSQLLKLTGKARIRLYFSGDNILTFSRINKNYDPEVVNGSWGTGKIYPLLKTYSFGANINF</sequence>
<dbReference type="STRING" id="1176587.A8C56_13515"/>
<protein>
    <recommendedName>
        <fullName evidence="15">SusC/RagA family protein</fullName>
    </recommendedName>
</protein>
<evidence type="ECO:0000256" key="10">
    <source>
        <dbReference type="SAM" id="SignalP"/>
    </source>
</evidence>
<keyword evidence="6 8" id="KW-0472">Membrane</keyword>
<dbReference type="PROSITE" id="PS52016">
    <property type="entry name" value="TONB_DEPENDENT_REC_3"/>
    <property type="match status" value="1"/>
</dbReference>
<evidence type="ECO:0000256" key="9">
    <source>
        <dbReference type="RuleBase" id="RU003357"/>
    </source>
</evidence>
<feature type="domain" description="TonB-dependent receptor plug" evidence="12">
    <location>
        <begin position="126"/>
        <end position="233"/>
    </location>
</feature>
<dbReference type="InterPro" id="IPR012910">
    <property type="entry name" value="Plug_dom"/>
</dbReference>
<dbReference type="AlphaFoldDB" id="A0A1A9I2G8"/>
<keyword evidence="2 8" id="KW-0813">Transport</keyword>
<dbReference type="Pfam" id="PF00593">
    <property type="entry name" value="TonB_dep_Rec_b-barrel"/>
    <property type="match status" value="1"/>
</dbReference>
<evidence type="ECO:0008006" key="15">
    <source>
        <dbReference type="Google" id="ProtNLM"/>
    </source>
</evidence>
<keyword evidence="14" id="KW-1185">Reference proteome</keyword>
<keyword evidence="3 8" id="KW-1134">Transmembrane beta strand</keyword>
<evidence type="ECO:0000256" key="7">
    <source>
        <dbReference type="ARBA" id="ARBA00023237"/>
    </source>
</evidence>
<evidence type="ECO:0000256" key="2">
    <source>
        <dbReference type="ARBA" id="ARBA00022448"/>
    </source>
</evidence>
<keyword evidence="10" id="KW-0732">Signal</keyword>
<organism evidence="13 14">
    <name type="scientific">Niabella ginsenosidivorans</name>
    <dbReference type="NCBI Taxonomy" id="1176587"/>
    <lineage>
        <taxon>Bacteria</taxon>
        <taxon>Pseudomonadati</taxon>
        <taxon>Bacteroidota</taxon>
        <taxon>Chitinophagia</taxon>
        <taxon>Chitinophagales</taxon>
        <taxon>Chitinophagaceae</taxon>
        <taxon>Niabella</taxon>
    </lineage>
</organism>
<dbReference type="OrthoDB" id="604358at2"/>
<evidence type="ECO:0000256" key="5">
    <source>
        <dbReference type="ARBA" id="ARBA00023077"/>
    </source>
</evidence>
<name>A0A1A9I2G8_9BACT</name>
<feature type="chain" id="PRO_5008389751" description="SusC/RagA family protein" evidence="10">
    <location>
        <begin position="25"/>
        <end position="1057"/>
    </location>
</feature>
<dbReference type="InterPro" id="IPR023996">
    <property type="entry name" value="TonB-dep_OMP_SusC/RagA"/>
</dbReference>
<dbReference type="SUPFAM" id="SSF56935">
    <property type="entry name" value="Porins"/>
    <property type="match status" value="1"/>
</dbReference>
<comment type="similarity">
    <text evidence="8 9">Belongs to the TonB-dependent receptor family.</text>
</comment>
<dbReference type="Proteomes" id="UP000077667">
    <property type="component" value="Chromosome"/>
</dbReference>
<accession>A0A1A9I2G8</accession>
<evidence type="ECO:0000256" key="4">
    <source>
        <dbReference type="ARBA" id="ARBA00022692"/>
    </source>
</evidence>
<gene>
    <name evidence="13" type="ORF">A8C56_13515</name>
</gene>
<dbReference type="NCBIfam" id="TIGR04056">
    <property type="entry name" value="OMP_RagA_SusC"/>
    <property type="match status" value="1"/>
</dbReference>
<dbReference type="Pfam" id="PF07715">
    <property type="entry name" value="Plug"/>
    <property type="match status" value="1"/>
</dbReference>
<evidence type="ECO:0000259" key="12">
    <source>
        <dbReference type="Pfam" id="PF07715"/>
    </source>
</evidence>
<feature type="domain" description="TonB-dependent receptor-like beta-barrel" evidence="11">
    <location>
        <begin position="431"/>
        <end position="905"/>
    </location>
</feature>
<keyword evidence="5 9" id="KW-0798">TonB box</keyword>
<dbReference type="KEGG" id="nia:A8C56_13515"/>
<evidence type="ECO:0000256" key="3">
    <source>
        <dbReference type="ARBA" id="ARBA00022452"/>
    </source>
</evidence>
<dbReference type="InterPro" id="IPR039426">
    <property type="entry name" value="TonB-dep_rcpt-like"/>
</dbReference>